<dbReference type="Gene3D" id="1.25.40.10">
    <property type="entry name" value="Tetratricopeptide repeat domain"/>
    <property type="match status" value="1"/>
</dbReference>
<proteinExistence type="predicted"/>
<protein>
    <submittedName>
        <fullName evidence="2">Tetratricopeptide repeat protein</fullName>
    </submittedName>
</protein>
<dbReference type="Pfam" id="PF14561">
    <property type="entry name" value="TPR_20"/>
    <property type="match status" value="1"/>
</dbReference>
<dbReference type="EMBL" id="JACSPR010000006">
    <property type="protein sequence ID" value="MBD8030530.1"/>
    <property type="molecule type" value="Genomic_DNA"/>
</dbReference>
<dbReference type="GO" id="GO:0006950">
    <property type="term" value="P:response to stress"/>
    <property type="evidence" value="ECO:0007669"/>
    <property type="project" value="UniProtKB-ARBA"/>
</dbReference>
<dbReference type="Gene3D" id="3.40.30.10">
    <property type="entry name" value="Glutaredoxin"/>
    <property type="match status" value="1"/>
</dbReference>
<evidence type="ECO:0000313" key="3">
    <source>
        <dbReference type="Proteomes" id="UP000650224"/>
    </source>
</evidence>
<dbReference type="InterPro" id="IPR036249">
    <property type="entry name" value="Thioredoxin-like_sf"/>
</dbReference>
<gene>
    <name evidence="2" type="ORF">H9627_09395</name>
</gene>
<accession>A0A8I0LHC2</accession>
<keyword evidence="3" id="KW-1185">Reference proteome</keyword>
<dbReference type="CDD" id="cd02956">
    <property type="entry name" value="ybbN"/>
    <property type="match status" value="1"/>
</dbReference>
<name>A0A8I0LHC2_9CORY</name>
<dbReference type="SUPFAM" id="SSF48452">
    <property type="entry name" value="TPR-like"/>
    <property type="match status" value="1"/>
</dbReference>
<organism evidence="2 3">
    <name type="scientific">Corynebacterium gallinarum</name>
    <dbReference type="NCBI Taxonomy" id="2762214"/>
    <lineage>
        <taxon>Bacteria</taxon>
        <taxon>Bacillati</taxon>
        <taxon>Actinomycetota</taxon>
        <taxon>Actinomycetes</taxon>
        <taxon>Mycobacteriales</taxon>
        <taxon>Corynebacteriaceae</taxon>
        <taxon>Corynebacterium</taxon>
    </lineage>
</organism>
<dbReference type="AlphaFoldDB" id="A0A8I0LHC2"/>
<sequence length="305" mass="32144">MTTPGRLASGAIDLGEVKARAEARQKNHEAGPASHGIATSITVTMDNLENEVLRRSTQVPVIVLIGTSRSPDSEQLRADFTALAANAGLSFIFAYIDADTTPDVAQVFGVQGLPTTIAVAAGRPLADFQGGQPAEAIEQWVNSVIQAVGPQLEGLPEGAPAAESAEPEDPRLDAATDALNAGNFEEAIRIYEEILAEEPKNAEIKQARDTAMLMSRLGSTPGDTDVIAEADADPTDPDKAFAAADAEIVAGNPEAAFNRLIALLTRTAGKEKDTVKNRLIELFGLFDPTDPRVLSARGRMASALY</sequence>
<dbReference type="InterPro" id="IPR013766">
    <property type="entry name" value="Thioredoxin_domain"/>
</dbReference>
<feature type="domain" description="Thioredoxin" evidence="1">
    <location>
        <begin position="44"/>
        <end position="142"/>
    </location>
</feature>
<dbReference type="InterPro" id="IPR011990">
    <property type="entry name" value="TPR-like_helical_dom_sf"/>
</dbReference>
<evidence type="ECO:0000313" key="2">
    <source>
        <dbReference type="EMBL" id="MBD8030530.1"/>
    </source>
</evidence>
<evidence type="ECO:0000259" key="1">
    <source>
        <dbReference type="Pfam" id="PF00085"/>
    </source>
</evidence>
<dbReference type="Pfam" id="PF00085">
    <property type="entry name" value="Thioredoxin"/>
    <property type="match status" value="1"/>
</dbReference>
<comment type="caution">
    <text evidence="2">The sequence shown here is derived from an EMBL/GenBank/DDBJ whole genome shotgun (WGS) entry which is preliminary data.</text>
</comment>
<dbReference type="SUPFAM" id="SSF52833">
    <property type="entry name" value="Thioredoxin-like"/>
    <property type="match status" value="1"/>
</dbReference>
<reference evidence="2 3" key="1">
    <citation type="submission" date="2020-08" db="EMBL/GenBank/DDBJ databases">
        <title>A Genomic Blueprint of the Chicken Gut Microbiome.</title>
        <authorList>
            <person name="Gilroy R."/>
            <person name="Ravi A."/>
            <person name="Getino M."/>
            <person name="Pursley I."/>
            <person name="Horton D.L."/>
            <person name="Alikhan N.-F."/>
            <person name="Baker D."/>
            <person name="Gharbi K."/>
            <person name="Hall N."/>
            <person name="Watson M."/>
            <person name="Adriaenssens E.M."/>
            <person name="Foster-Nyarko E."/>
            <person name="Jarju S."/>
            <person name="Secka A."/>
            <person name="Antonio M."/>
            <person name="Oren A."/>
            <person name="Chaudhuri R."/>
            <person name="La Ragione R.M."/>
            <person name="Hildebrand F."/>
            <person name="Pallen M.J."/>
        </authorList>
    </citation>
    <scope>NUCLEOTIDE SEQUENCE [LARGE SCALE GENOMIC DNA]</scope>
    <source>
        <strain evidence="2 3">Sa1YVA5</strain>
    </source>
</reference>
<dbReference type="Proteomes" id="UP000650224">
    <property type="component" value="Unassembled WGS sequence"/>
</dbReference>